<gene>
    <name evidence="1" type="ORF">HW347_15185</name>
</gene>
<organism evidence="1 2">
    <name type="scientific">Zobellia barbeyronii</name>
    <dbReference type="NCBI Taxonomy" id="2748009"/>
    <lineage>
        <taxon>Bacteria</taxon>
        <taxon>Pseudomonadati</taxon>
        <taxon>Bacteroidota</taxon>
        <taxon>Flavobacteriia</taxon>
        <taxon>Flavobacteriales</taxon>
        <taxon>Flavobacteriaceae</taxon>
        <taxon>Zobellia</taxon>
    </lineage>
</organism>
<sequence>MVKDLEISECMSLLSDNYVGHLAYIGGRSPFIVPVTYFFDEENKSIISYSAPGHKIVSMRTYGHVSLQVEDVASMFTWRSVLVNGTFEELKGSTAKKCLRTFTEGVKETIFRTKGEKLEFIRDFSSKMEKEASPIVYRIHISDIVGKYRE</sequence>
<reference evidence="2" key="2">
    <citation type="submission" date="2023-07" db="EMBL/GenBank/DDBJ databases">
        <title>Zobellia barbeyronii sp. nov., a new marine flavobacterium, isolated from green and red algae.</title>
        <authorList>
            <person name="Nedashkovskaya O.I."/>
            <person name="Otstavnykh N."/>
            <person name="Zhukova N."/>
            <person name="Guzev K."/>
            <person name="Chausova V."/>
            <person name="Tekutyeva L."/>
            <person name="Mikhailov V."/>
            <person name="Isaeva M."/>
        </authorList>
    </citation>
    <scope>NUCLEOTIDE SEQUENCE [LARGE SCALE GENOMIC DNA]</scope>
    <source>
        <strain evidence="2">KMM 6746</strain>
    </source>
</reference>
<dbReference type="SUPFAM" id="SSF50475">
    <property type="entry name" value="FMN-binding split barrel"/>
    <property type="match status" value="1"/>
</dbReference>
<protein>
    <submittedName>
        <fullName evidence="1">Pyridoxamine 5'-phosphate oxidase family protein</fullName>
    </submittedName>
</protein>
<dbReference type="RefSeq" id="WP_214612609.1">
    <property type="nucleotide sequence ID" value="NZ_JACATN010000004.1"/>
</dbReference>
<dbReference type="Gene3D" id="2.30.110.10">
    <property type="entry name" value="Electron Transport, Fmn-binding Protein, Chain A"/>
    <property type="match status" value="1"/>
</dbReference>
<dbReference type="Proteomes" id="UP000740413">
    <property type="component" value="Unassembled WGS sequence"/>
</dbReference>
<evidence type="ECO:0000313" key="1">
    <source>
        <dbReference type="EMBL" id="MBT2162612.1"/>
    </source>
</evidence>
<evidence type="ECO:0000313" key="2">
    <source>
        <dbReference type="Proteomes" id="UP000740413"/>
    </source>
</evidence>
<accession>A0ABS5WH78</accession>
<dbReference type="EMBL" id="JACATN010000004">
    <property type="protein sequence ID" value="MBT2162612.1"/>
    <property type="molecule type" value="Genomic_DNA"/>
</dbReference>
<proteinExistence type="predicted"/>
<comment type="caution">
    <text evidence="1">The sequence shown here is derived from an EMBL/GenBank/DDBJ whole genome shotgun (WGS) entry which is preliminary data.</text>
</comment>
<dbReference type="InterPro" id="IPR012349">
    <property type="entry name" value="Split_barrel_FMN-bd"/>
</dbReference>
<dbReference type="InterPro" id="IPR024747">
    <property type="entry name" value="Pyridox_Oxase-rel"/>
</dbReference>
<keyword evidence="2" id="KW-1185">Reference proteome</keyword>
<reference evidence="1 2" key="1">
    <citation type="submission" date="2020-06" db="EMBL/GenBank/DDBJ databases">
        <authorList>
            <person name="Isaeva M.P."/>
            <person name="Chernysheva N.Y."/>
        </authorList>
    </citation>
    <scope>NUCLEOTIDE SEQUENCE [LARGE SCALE GENOMIC DNA]</scope>
    <source>
        <strain evidence="1 2">KMM 6746</strain>
    </source>
</reference>
<name>A0ABS5WH78_9FLAO</name>
<dbReference type="Pfam" id="PF12900">
    <property type="entry name" value="Pyridox_ox_2"/>
    <property type="match status" value="1"/>
</dbReference>